<dbReference type="Pfam" id="PF03705">
    <property type="entry name" value="CheR_N"/>
    <property type="match status" value="1"/>
</dbReference>
<dbReference type="Proteomes" id="UP000179536">
    <property type="component" value="Unassembled WGS sequence"/>
</dbReference>
<dbReference type="InterPro" id="IPR026024">
    <property type="entry name" value="Chemotaxis_MeTrfase_CheR"/>
</dbReference>
<evidence type="ECO:0000256" key="1">
    <source>
        <dbReference type="ARBA" id="ARBA00001541"/>
    </source>
</evidence>
<dbReference type="PIRSF" id="PIRSF000410">
    <property type="entry name" value="CheR"/>
    <property type="match status" value="1"/>
</dbReference>
<organism evidence="9 11">
    <name type="scientific">Agrobacterium vitis</name>
    <name type="common">Rhizobium vitis</name>
    <dbReference type="NCBI Taxonomy" id="373"/>
    <lineage>
        <taxon>Bacteria</taxon>
        <taxon>Pseudomonadati</taxon>
        <taxon>Pseudomonadota</taxon>
        <taxon>Alphaproteobacteria</taxon>
        <taxon>Hyphomicrobiales</taxon>
        <taxon>Rhizobiaceae</taxon>
        <taxon>Rhizobium/Agrobacterium group</taxon>
        <taxon>Agrobacterium</taxon>
    </lineage>
</organism>
<evidence type="ECO:0000313" key="10">
    <source>
        <dbReference type="Proteomes" id="UP000179454"/>
    </source>
</evidence>
<proteinExistence type="predicted"/>
<dbReference type="InterPro" id="IPR000780">
    <property type="entry name" value="CheR_MeTrfase"/>
</dbReference>
<keyword evidence="10" id="KW-1185">Reference proteome</keyword>
<evidence type="ECO:0000313" key="8">
    <source>
        <dbReference type="EMBL" id="MUO42765.1"/>
    </source>
</evidence>
<feature type="binding site" evidence="6">
    <location>
        <position position="137"/>
    </location>
    <ligand>
        <name>S-adenosyl-L-methionine</name>
        <dbReference type="ChEBI" id="CHEBI:59789"/>
    </ligand>
</feature>
<dbReference type="GO" id="GO:0032259">
    <property type="term" value="P:methylation"/>
    <property type="evidence" value="ECO:0007669"/>
    <property type="project" value="UniProtKB-KW"/>
</dbReference>
<dbReference type="SUPFAM" id="SSF47757">
    <property type="entry name" value="Chemotaxis receptor methyltransferase CheR, N-terminal domain"/>
    <property type="match status" value="1"/>
</dbReference>
<feature type="domain" description="CheR-type methyltransferase" evidence="7">
    <location>
        <begin position="17"/>
        <end position="293"/>
    </location>
</feature>
<feature type="binding site" evidence="6">
    <location>
        <position position="163"/>
    </location>
    <ligand>
        <name>S-adenosyl-L-methionine</name>
        <dbReference type="ChEBI" id="CHEBI:59789"/>
    </ligand>
</feature>
<dbReference type="InterPro" id="IPR050903">
    <property type="entry name" value="Bact_Chemotaxis_MeTrfase"/>
</dbReference>
<dbReference type="Pfam" id="PF01739">
    <property type="entry name" value="CheR"/>
    <property type="match status" value="1"/>
</dbReference>
<dbReference type="GO" id="GO:0008983">
    <property type="term" value="F:protein-glutamate O-methyltransferase activity"/>
    <property type="evidence" value="ECO:0007669"/>
    <property type="project" value="UniProtKB-EC"/>
</dbReference>
<feature type="binding site" evidence="6">
    <location>
        <position position="101"/>
    </location>
    <ligand>
        <name>S-adenosyl-L-methionine</name>
        <dbReference type="ChEBI" id="CHEBI:59789"/>
    </ligand>
</feature>
<name>A0ABD6H6S3_AGRVI</name>
<dbReference type="Gene3D" id="3.40.50.150">
    <property type="entry name" value="Vaccinia Virus protein VP39"/>
    <property type="match status" value="1"/>
</dbReference>
<accession>A0ABD6H6S3</accession>
<gene>
    <name evidence="9" type="ORF">BBK91_007870</name>
    <name evidence="8" type="ORF">BBL17_013315</name>
</gene>
<feature type="binding site" evidence="6">
    <location>
        <position position="95"/>
    </location>
    <ligand>
        <name>S-adenosyl-L-methionine</name>
        <dbReference type="ChEBI" id="CHEBI:59789"/>
    </ligand>
</feature>
<dbReference type="InterPro" id="IPR029063">
    <property type="entry name" value="SAM-dependent_MTases_sf"/>
</dbReference>
<dbReference type="Proteomes" id="UP000179454">
    <property type="component" value="Unassembled WGS sequence"/>
</dbReference>
<dbReference type="EC" id="2.1.1.80" evidence="5"/>
<evidence type="ECO:0000256" key="3">
    <source>
        <dbReference type="ARBA" id="ARBA00022679"/>
    </source>
</evidence>
<dbReference type="PROSITE" id="PS50123">
    <property type="entry name" value="CHER"/>
    <property type="match status" value="1"/>
</dbReference>
<comment type="function">
    <text evidence="5">Methylation of the membrane-bound methyl-accepting chemotaxis proteins (MCP) to form gamma-glutamyl methyl ester residues in MCP.</text>
</comment>
<dbReference type="RefSeq" id="WP_015917537.1">
    <property type="nucleotide sequence ID" value="NZ_WPHY01000002.1"/>
</dbReference>
<dbReference type="InterPro" id="IPR022641">
    <property type="entry name" value="CheR_N"/>
</dbReference>
<feature type="binding site" evidence="6">
    <location>
        <position position="97"/>
    </location>
    <ligand>
        <name>S-adenosyl-L-methionine</name>
        <dbReference type="ChEBI" id="CHEBI:59789"/>
    </ligand>
</feature>
<feature type="binding site" evidence="6">
    <location>
        <begin position="221"/>
        <end position="222"/>
    </location>
    <ligand>
        <name>S-adenosyl-L-methionine</name>
        <dbReference type="ChEBI" id="CHEBI:59789"/>
    </ligand>
</feature>
<dbReference type="SMART" id="SM00138">
    <property type="entry name" value="MeTrc"/>
    <property type="match status" value="1"/>
</dbReference>
<reference evidence="10 11" key="1">
    <citation type="submission" date="2019-11" db="EMBL/GenBank/DDBJ databases">
        <title>Whole-genome sequencing of Allorhizobium vitis.</title>
        <authorList>
            <person name="Gan H.M."/>
            <person name="Savka M.A."/>
        </authorList>
    </citation>
    <scope>NUCLEOTIDE SEQUENCE [LARGE SCALE GENOMIC DNA]</scope>
    <source>
        <strain evidence="9 11">RF2/1</strain>
        <strain evidence="8 10">T1/7</strain>
    </source>
</reference>
<dbReference type="PRINTS" id="PR00996">
    <property type="entry name" value="CHERMTFRASE"/>
</dbReference>
<dbReference type="PANTHER" id="PTHR24422:SF26">
    <property type="entry name" value="CHEMOTAXIS PROTEIN METHYLTRANSFERASE"/>
    <property type="match status" value="1"/>
</dbReference>
<evidence type="ECO:0000256" key="6">
    <source>
        <dbReference type="PIRSR" id="PIRSR000410-1"/>
    </source>
</evidence>
<keyword evidence="4 5" id="KW-0949">S-adenosyl-L-methionine</keyword>
<keyword evidence="3 5" id="KW-0808">Transferase</keyword>
<keyword evidence="2 5" id="KW-0489">Methyltransferase</keyword>
<sequence>MKNHYREAASVNALAEAVVGDHRISPKNFRRLSNYIFEYSGIKMPETKTTMLEGRLRRRLRATGFTDFDSYCHYIFEEGGLATESVHLIDAVTTNKTDFFREPNHFDYLTQKALPDLEARGVRRVRIWSSACSIGAEPYTLAMVLAEYMERRSGMDYHILATDLSTDVLQKARRGVYPAEMLEPVPRTMAARYVMHARDKQRNEVRIAAALRTHVGFARLNLMDDSYQVGEPMDIIFCRNVLIYFDKKTQFNVLRRLCDCLGQGGYMFIGHSESITGLDLPLKQLANTVFRKV</sequence>
<dbReference type="SUPFAM" id="SSF53335">
    <property type="entry name" value="S-adenosyl-L-methionine-dependent methyltransferases"/>
    <property type="match status" value="1"/>
</dbReference>
<dbReference type="InterPro" id="IPR036804">
    <property type="entry name" value="CheR_N_sf"/>
</dbReference>
<comment type="catalytic activity">
    <reaction evidence="1 5">
        <text>L-glutamyl-[protein] + S-adenosyl-L-methionine = [protein]-L-glutamate 5-O-methyl ester + S-adenosyl-L-homocysteine</text>
        <dbReference type="Rhea" id="RHEA:24452"/>
        <dbReference type="Rhea" id="RHEA-COMP:10208"/>
        <dbReference type="Rhea" id="RHEA-COMP:10311"/>
        <dbReference type="ChEBI" id="CHEBI:29973"/>
        <dbReference type="ChEBI" id="CHEBI:57856"/>
        <dbReference type="ChEBI" id="CHEBI:59789"/>
        <dbReference type="ChEBI" id="CHEBI:82795"/>
        <dbReference type="EC" id="2.1.1.80"/>
    </reaction>
</comment>
<dbReference type="PANTHER" id="PTHR24422">
    <property type="entry name" value="CHEMOTAXIS PROTEIN METHYLTRANSFERASE"/>
    <property type="match status" value="1"/>
</dbReference>
<evidence type="ECO:0000313" key="11">
    <source>
        <dbReference type="Proteomes" id="UP000179536"/>
    </source>
</evidence>
<feature type="binding site" evidence="6">
    <location>
        <begin position="239"/>
        <end position="240"/>
    </location>
    <ligand>
        <name>S-adenosyl-L-methionine</name>
        <dbReference type="ChEBI" id="CHEBI:59789"/>
    </ligand>
</feature>
<evidence type="ECO:0000259" key="7">
    <source>
        <dbReference type="PROSITE" id="PS50123"/>
    </source>
</evidence>
<evidence type="ECO:0000313" key="9">
    <source>
        <dbReference type="EMBL" id="MUP09779.1"/>
    </source>
</evidence>
<comment type="caution">
    <text evidence="9">The sequence shown here is derived from an EMBL/GenBank/DDBJ whole genome shotgun (WGS) entry which is preliminary data.</text>
</comment>
<evidence type="ECO:0000256" key="2">
    <source>
        <dbReference type="ARBA" id="ARBA00022603"/>
    </source>
</evidence>
<dbReference type="EMBL" id="MBFA02000004">
    <property type="protein sequence ID" value="MUP09779.1"/>
    <property type="molecule type" value="Genomic_DNA"/>
</dbReference>
<protein>
    <recommendedName>
        <fullName evidence="5">Chemotaxis protein methyltransferase</fullName>
        <ecNumber evidence="5">2.1.1.80</ecNumber>
    </recommendedName>
</protein>
<dbReference type="EMBL" id="MBFE02000008">
    <property type="protein sequence ID" value="MUO42765.1"/>
    <property type="molecule type" value="Genomic_DNA"/>
</dbReference>
<evidence type="ECO:0000256" key="5">
    <source>
        <dbReference type="PIRNR" id="PIRNR000410"/>
    </source>
</evidence>
<evidence type="ECO:0000256" key="4">
    <source>
        <dbReference type="ARBA" id="ARBA00022691"/>
    </source>
</evidence>
<dbReference type="AlphaFoldDB" id="A0ABD6H6S3"/>
<dbReference type="InterPro" id="IPR022642">
    <property type="entry name" value="CheR_C"/>
</dbReference>
<dbReference type="Gene3D" id="1.10.155.10">
    <property type="entry name" value="Chemotaxis receptor methyltransferase CheR, N-terminal domain"/>
    <property type="match status" value="1"/>
</dbReference>